<gene>
    <name evidence="5" type="ORF">ACFPOG_12165</name>
</gene>
<dbReference type="InterPro" id="IPR050090">
    <property type="entry name" value="Tyrosine_recombinase_XerCD"/>
</dbReference>
<evidence type="ECO:0000256" key="1">
    <source>
        <dbReference type="ARBA" id="ARBA00008857"/>
    </source>
</evidence>
<keyword evidence="3" id="KW-0233">DNA recombination</keyword>
<organism evidence="5 6">
    <name type="scientific">Paenibacillus aestuarii</name>
    <dbReference type="NCBI Taxonomy" id="516965"/>
    <lineage>
        <taxon>Bacteria</taxon>
        <taxon>Bacillati</taxon>
        <taxon>Bacillota</taxon>
        <taxon>Bacilli</taxon>
        <taxon>Bacillales</taxon>
        <taxon>Paenibacillaceae</taxon>
        <taxon>Paenibacillus</taxon>
    </lineage>
</organism>
<dbReference type="PANTHER" id="PTHR30349:SF41">
    <property type="entry name" value="INTEGRASE_RECOMBINASE PROTEIN MJ0367-RELATED"/>
    <property type="match status" value="1"/>
</dbReference>
<evidence type="ECO:0000256" key="2">
    <source>
        <dbReference type="ARBA" id="ARBA00023125"/>
    </source>
</evidence>
<keyword evidence="2" id="KW-0238">DNA-binding</keyword>
<dbReference type="SUPFAM" id="SSF56349">
    <property type="entry name" value="DNA breaking-rejoining enzymes"/>
    <property type="match status" value="1"/>
</dbReference>
<dbReference type="InterPro" id="IPR013762">
    <property type="entry name" value="Integrase-like_cat_sf"/>
</dbReference>
<proteinExistence type="inferred from homology"/>
<dbReference type="Proteomes" id="UP001596044">
    <property type="component" value="Unassembled WGS sequence"/>
</dbReference>
<evidence type="ECO:0000313" key="6">
    <source>
        <dbReference type="Proteomes" id="UP001596044"/>
    </source>
</evidence>
<dbReference type="Pfam" id="PF00589">
    <property type="entry name" value="Phage_integrase"/>
    <property type="match status" value="1"/>
</dbReference>
<evidence type="ECO:0000313" key="5">
    <source>
        <dbReference type="EMBL" id="MFC5449023.1"/>
    </source>
</evidence>
<evidence type="ECO:0000259" key="4">
    <source>
        <dbReference type="PROSITE" id="PS51898"/>
    </source>
</evidence>
<dbReference type="InterPro" id="IPR011010">
    <property type="entry name" value="DNA_brk_join_enz"/>
</dbReference>
<dbReference type="EMBL" id="JBHSMJ010000014">
    <property type="protein sequence ID" value="MFC5449023.1"/>
    <property type="molecule type" value="Genomic_DNA"/>
</dbReference>
<evidence type="ECO:0000256" key="3">
    <source>
        <dbReference type="ARBA" id="ARBA00023172"/>
    </source>
</evidence>
<dbReference type="PANTHER" id="PTHR30349">
    <property type="entry name" value="PHAGE INTEGRASE-RELATED"/>
    <property type="match status" value="1"/>
</dbReference>
<dbReference type="InterPro" id="IPR002104">
    <property type="entry name" value="Integrase_catalytic"/>
</dbReference>
<comment type="caution">
    <text evidence="5">The sequence shown here is derived from an EMBL/GenBank/DDBJ whole genome shotgun (WGS) entry which is preliminary data.</text>
</comment>
<protein>
    <submittedName>
        <fullName evidence="5">Tyrosine-type recombinase/integrase</fullName>
    </submittedName>
</protein>
<reference evidence="6" key="1">
    <citation type="journal article" date="2019" name="Int. J. Syst. Evol. Microbiol.">
        <title>The Global Catalogue of Microorganisms (GCM) 10K type strain sequencing project: providing services to taxonomists for standard genome sequencing and annotation.</title>
        <authorList>
            <consortium name="The Broad Institute Genomics Platform"/>
            <consortium name="The Broad Institute Genome Sequencing Center for Infectious Disease"/>
            <person name="Wu L."/>
            <person name="Ma J."/>
        </authorList>
    </citation>
    <scope>NUCLEOTIDE SEQUENCE [LARGE SCALE GENOMIC DNA]</scope>
    <source>
        <strain evidence="6">KACC 11904</strain>
    </source>
</reference>
<name>A0ABW0K6T1_9BACL</name>
<accession>A0ABW0K6T1</accession>
<feature type="domain" description="Tyr recombinase" evidence="4">
    <location>
        <begin position="1"/>
        <end position="116"/>
    </location>
</feature>
<dbReference type="PROSITE" id="PS51898">
    <property type="entry name" value="TYR_RECOMBINASE"/>
    <property type="match status" value="1"/>
</dbReference>
<keyword evidence="6" id="KW-1185">Reference proteome</keyword>
<comment type="similarity">
    <text evidence="1">Belongs to the 'phage' integrase family.</text>
</comment>
<dbReference type="RefSeq" id="WP_377524537.1">
    <property type="nucleotide sequence ID" value="NZ_JAQFVF010000075.1"/>
</dbReference>
<dbReference type="Gene3D" id="1.10.443.10">
    <property type="entry name" value="Intergrase catalytic core"/>
    <property type="match status" value="1"/>
</dbReference>
<sequence length="120" mass="14306">MKNYRSRSQRERSWTFENYSEVRASRYKPASNENVFFLTKGGRPISKNTVQKMIMRYASFYGKPLTVHKLRHTFATRFYREEKDHLQLQKLLGHSDPKTTVIYTHIGQSEMDEAIDRVDK</sequence>